<dbReference type="InterPro" id="IPR001563">
    <property type="entry name" value="Peptidase_S10"/>
</dbReference>
<dbReference type="PANTHER" id="PTHR11802">
    <property type="entry name" value="SERINE PROTEASE FAMILY S10 SERINE CARBOXYPEPTIDASE"/>
    <property type="match status" value="1"/>
</dbReference>
<gene>
    <name evidence="2" type="ORF">SASPL_105273</name>
</gene>
<evidence type="ECO:0000313" key="3">
    <source>
        <dbReference type="Proteomes" id="UP000298416"/>
    </source>
</evidence>
<keyword evidence="3" id="KW-1185">Reference proteome</keyword>
<proteinExistence type="inferred from homology"/>
<dbReference type="GO" id="GO:0005773">
    <property type="term" value="C:vacuole"/>
    <property type="evidence" value="ECO:0007669"/>
    <property type="project" value="TreeGrafter"/>
</dbReference>
<dbReference type="Gene3D" id="6.10.250.940">
    <property type="match status" value="1"/>
</dbReference>
<dbReference type="SUPFAM" id="SSF53474">
    <property type="entry name" value="alpha/beta-Hydrolases"/>
    <property type="match status" value="1"/>
</dbReference>
<sequence>MKNLSLSTEGPGCSSIGYGAAVELGHLRVAKKGSILEFNEYYWNKEANVIFVESPIGVGFSYTNTSSDFSNIDDKFVDRDFISGESYADHYVPQLAELVFDNNISGETNDYYDYKGLLEYVWSHAVISDEEFDKAKLACDFKLEHWSGAWNAAMTLVFDHYNEIDIYNIYAPSCLLNTTSSSDNVVSRPTDASLTTKLHNANGRMRPGPGGYNPCLSRNDEVYFNRKDVREALHVSAWGLAGGVKWKECK</sequence>
<name>A0A8X8YIY7_SALSN</name>
<dbReference type="EMBL" id="PNBA02000002">
    <property type="protein sequence ID" value="KAG6433658.1"/>
    <property type="molecule type" value="Genomic_DNA"/>
</dbReference>
<comment type="similarity">
    <text evidence="1">Belongs to the peptidase S10 family.</text>
</comment>
<dbReference type="GO" id="GO:0004185">
    <property type="term" value="F:serine-type carboxypeptidase activity"/>
    <property type="evidence" value="ECO:0007669"/>
    <property type="project" value="InterPro"/>
</dbReference>
<evidence type="ECO:0000256" key="1">
    <source>
        <dbReference type="ARBA" id="ARBA00009431"/>
    </source>
</evidence>
<dbReference type="PANTHER" id="PTHR11802:SF235">
    <property type="entry name" value="SERINE CARBOXYPEPTIDASE-LIKE 33"/>
    <property type="match status" value="1"/>
</dbReference>
<accession>A0A8X8YIY7</accession>
<dbReference type="Proteomes" id="UP000298416">
    <property type="component" value="Unassembled WGS sequence"/>
</dbReference>
<reference evidence="2" key="1">
    <citation type="submission" date="2018-01" db="EMBL/GenBank/DDBJ databases">
        <authorList>
            <person name="Mao J.F."/>
        </authorList>
    </citation>
    <scope>NUCLEOTIDE SEQUENCE</scope>
    <source>
        <strain evidence="2">Huo1</strain>
        <tissue evidence="2">Leaf</tissue>
    </source>
</reference>
<organism evidence="2">
    <name type="scientific">Salvia splendens</name>
    <name type="common">Scarlet sage</name>
    <dbReference type="NCBI Taxonomy" id="180675"/>
    <lineage>
        <taxon>Eukaryota</taxon>
        <taxon>Viridiplantae</taxon>
        <taxon>Streptophyta</taxon>
        <taxon>Embryophyta</taxon>
        <taxon>Tracheophyta</taxon>
        <taxon>Spermatophyta</taxon>
        <taxon>Magnoliopsida</taxon>
        <taxon>eudicotyledons</taxon>
        <taxon>Gunneridae</taxon>
        <taxon>Pentapetalae</taxon>
        <taxon>asterids</taxon>
        <taxon>lamiids</taxon>
        <taxon>Lamiales</taxon>
        <taxon>Lamiaceae</taxon>
        <taxon>Nepetoideae</taxon>
        <taxon>Mentheae</taxon>
        <taxon>Salviinae</taxon>
        <taxon>Salvia</taxon>
        <taxon>Salvia subgen. Calosphace</taxon>
        <taxon>core Calosphace</taxon>
    </lineage>
</organism>
<comment type="caution">
    <text evidence="2">The sequence shown here is derived from an EMBL/GenBank/DDBJ whole genome shotgun (WGS) entry which is preliminary data.</text>
</comment>
<reference evidence="2" key="2">
    <citation type="submission" date="2020-08" db="EMBL/GenBank/DDBJ databases">
        <title>Plant Genome Project.</title>
        <authorList>
            <person name="Zhang R.-G."/>
        </authorList>
    </citation>
    <scope>NUCLEOTIDE SEQUENCE</scope>
    <source>
        <strain evidence="2">Huo1</strain>
        <tissue evidence="2">Leaf</tissue>
    </source>
</reference>
<evidence type="ECO:0000313" key="2">
    <source>
        <dbReference type="EMBL" id="KAG6433658.1"/>
    </source>
</evidence>
<dbReference type="GO" id="GO:0006508">
    <property type="term" value="P:proteolysis"/>
    <property type="evidence" value="ECO:0007669"/>
    <property type="project" value="InterPro"/>
</dbReference>
<dbReference type="Pfam" id="PF00450">
    <property type="entry name" value="Peptidase_S10"/>
    <property type="match status" value="1"/>
</dbReference>
<dbReference type="PRINTS" id="PR00724">
    <property type="entry name" value="CRBOXYPTASEC"/>
</dbReference>
<dbReference type="InterPro" id="IPR029058">
    <property type="entry name" value="AB_hydrolase_fold"/>
</dbReference>
<dbReference type="Gene3D" id="3.40.50.1820">
    <property type="entry name" value="alpha/beta hydrolase"/>
    <property type="match status" value="2"/>
</dbReference>
<dbReference type="AlphaFoldDB" id="A0A8X8YIY7"/>
<protein>
    <submittedName>
        <fullName evidence="2">Uncharacterized protein</fullName>
    </submittedName>
</protein>